<feature type="transmembrane region" description="Helical" evidence="2">
    <location>
        <begin position="350"/>
        <end position="369"/>
    </location>
</feature>
<evidence type="ECO:0000256" key="1">
    <source>
        <dbReference type="PROSITE-ProRule" id="PRU00339"/>
    </source>
</evidence>
<keyword evidence="2" id="KW-0472">Membrane</keyword>
<dbReference type="SUPFAM" id="SSF46894">
    <property type="entry name" value="C-terminal effector domain of the bipartite response regulators"/>
    <property type="match status" value="1"/>
</dbReference>
<gene>
    <name evidence="3" type="ORF">GCM10022291_26620</name>
</gene>
<dbReference type="InterPro" id="IPR011990">
    <property type="entry name" value="TPR-like_helical_dom_sf"/>
</dbReference>
<keyword evidence="4" id="KW-1185">Reference proteome</keyword>
<proteinExistence type="predicted"/>
<dbReference type="InterPro" id="IPR019734">
    <property type="entry name" value="TPR_rpt"/>
</dbReference>
<organism evidence="3 4">
    <name type="scientific">Postechiella marina</name>
    <dbReference type="NCBI Taxonomy" id="943941"/>
    <lineage>
        <taxon>Bacteria</taxon>
        <taxon>Pseudomonadati</taxon>
        <taxon>Bacteroidota</taxon>
        <taxon>Flavobacteriia</taxon>
        <taxon>Flavobacteriales</taxon>
        <taxon>Flavobacteriaceae</taxon>
        <taxon>Postechiella</taxon>
    </lineage>
</organism>
<keyword evidence="2" id="KW-0812">Transmembrane</keyword>
<reference evidence="4" key="1">
    <citation type="journal article" date="2019" name="Int. J. Syst. Evol. Microbiol.">
        <title>The Global Catalogue of Microorganisms (GCM) 10K type strain sequencing project: providing services to taxonomists for standard genome sequencing and annotation.</title>
        <authorList>
            <consortium name="The Broad Institute Genomics Platform"/>
            <consortium name="The Broad Institute Genome Sequencing Center for Infectious Disease"/>
            <person name="Wu L."/>
            <person name="Ma J."/>
        </authorList>
    </citation>
    <scope>NUCLEOTIDE SEQUENCE [LARGE SCALE GENOMIC DNA]</scope>
    <source>
        <strain evidence="4">JCM 17630</strain>
    </source>
</reference>
<dbReference type="InterPro" id="IPR036388">
    <property type="entry name" value="WH-like_DNA-bd_sf"/>
</dbReference>
<dbReference type="Proteomes" id="UP001501496">
    <property type="component" value="Unassembled WGS sequence"/>
</dbReference>
<feature type="repeat" description="TPR" evidence="1">
    <location>
        <begin position="232"/>
        <end position="265"/>
    </location>
</feature>
<dbReference type="SUPFAM" id="SSF48452">
    <property type="entry name" value="TPR-like"/>
    <property type="match status" value="2"/>
</dbReference>
<evidence type="ECO:0000313" key="3">
    <source>
        <dbReference type="EMBL" id="GAA4237970.1"/>
    </source>
</evidence>
<keyword evidence="1" id="KW-0802">TPR repeat</keyword>
<dbReference type="Gene3D" id="1.10.10.10">
    <property type="entry name" value="Winged helix-like DNA-binding domain superfamily/Winged helix DNA-binding domain"/>
    <property type="match status" value="1"/>
</dbReference>
<dbReference type="Gene3D" id="1.25.40.10">
    <property type="entry name" value="Tetratricopeptide repeat domain"/>
    <property type="match status" value="2"/>
</dbReference>
<evidence type="ECO:0000256" key="2">
    <source>
        <dbReference type="SAM" id="Phobius"/>
    </source>
</evidence>
<evidence type="ECO:0008006" key="5">
    <source>
        <dbReference type="Google" id="ProtNLM"/>
    </source>
</evidence>
<keyword evidence="2" id="KW-1133">Transmembrane helix</keyword>
<accession>A0ABP8CDI9</accession>
<dbReference type="InterPro" id="IPR016032">
    <property type="entry name" value="Sig_transdc_resp-reg_C-effctor"/>
</dbReference>
<sequence length="534" mass="62822">MFIFCLAYSNCYSQKKESKKNIDSTTYYTKTSKTAIRERSLFPEKSYDRLTKCYSYFSKKKDLDKTLLCLVNLSDIQKELGKLSLSFEHLWQAQYLVKETDNYSYKAIINRKLSYLYDNFNKDKESLFHLQQALNYSKKITSKNNQDSHQLNANYLNLAARERQSGNYDEALKYIDSCIFTDKMIKNTSYSLLAAQVERGFLLMKLEKTTEAAQLLNQVKKKSLENNSKFKTRIYYSLGELKTNTKEYDSAIYYFENSLKNIKTSNANKSMSPYILNKLSNLYYLKNKPKKAYKLIIAENRIKDSLSEIKNRVYNELFEIKNTYLESIRKKDSLLEQKNNIIEKNEQTQFWLKIIIFLVILLAVGMILMSRMRLKLKKTLLDKTETELQSKIQKERSKAKIELKSKELTAYALQLIDKDSAIDELLKVLKEKSPSSYKSLNNKYKKGAEDLWDEFNLRFTEVNSDFYNRLKEKHPNCTPTEQKHLALIKLKFSTKEMARILNIEPHSVHISRSRIRKKIGLERADSLEDYVANL</sequence>
<comment type="caution">
    <text evidence="3">The sequence shown here is derived from an EMBL/GenBank/DDBJ whole genome shotgun (WGS) entry which is preliminary data.</text>
</comment>
<protein>
    <recommendedName>
        <fullName evidence="5">HTH luxR-type domain-containing protein</fullName>
    </recommendedName>
</protein>
<name>A0ABP8CDI9_9FLAO</name>
<dbReference type="EMBL" id="BAABCA010000005">
    <property type="protein sequence ID" value="GAA4237970.1"/>
    <property type="molecule type" value="Genomic_DNA"/>
</dbReference>
<evidence type="ECO:0000313" key="4">
    <source>
        <dbReference type="Proteomes" id="UP001501496"/>
    </source>
</evidence>
<dbReference type="PROSITE" id="PS50005">
    <property type="entry name" value="TPR"/>
    <property type="match status" value="1"/>
</dbReference>